<dbReference type="AlphaFoldDB" id="A0A640SWC5"/>
<feature type="compositionally biased region" description="Basic and acidic residues" evidence="1">
    <location>
        <begin position="1"/>
        <end position="10"/>
    </location>
</feature>
<comment type="caution">
    <text evidence="2">The sequence shown here is derived from an EMBL/GenBank/DDBJ whole genome shotgun (WGS) entry which is preliminary data.</text>
</comment>
<gene>
    <name evidence="2" type="ORF">Sgleb_32190</name>
</gene>
<evidence type="ECO:0000313" key="2">
    <source>
        <dbReference type="EMBL" id="GFE15172.1"/>
    </source>
</evidence>
<evidence type="ECO:0000313" key="3">
    <source>
        <dbReference type="Proteomes" id="UP000430079"/>
    </source>
</evidence>
<name>A0A640SWC5_9ACTN</name>
<sequence>MAHQKRDGKTVRRMQCPEGPDRLRSGPSGVIGVLGRAQVPSGGTRLGAVRAGGRPLHPSGLPLPPARRLPPPGRSRDPSGPRRVAVPARTGKPGDVEATGTTVPYGRAGVGRGRCGCSEVKRPLRVAGSAVPGWCGPAVCWSAGFPPS</sequence>
<protein>
    <submittedName>
        <fullName evidence="2">Uncharacterized protein</fullName>
    </submittedName>
</protein>
<feature type="compositionally biased region" description="Pro residues" evidence="1">
    <location>
        <begin position="61"/>
        <end position="73"/>
    </location>
</feature>
<dbReference type="Proteomes" id="UP000430079">
    <property type="component" value="Unassembled WGS sequence"/>
</dbReference>
<proteinExistence type="predicted"/>
<keyword evidence="3" id="KW-1185">Reference proteome</keyword>
<evidence type="ECO:0000256" key="1">
    <source>
        <dbReference type="SAM" id="MobiDB-lite"/>
    </source>
</evidence>
<organism evidence="2 3">
    <name type="scientific">Streptomyces glebosus</name>
    <dbReference type="NCBI Taxonomy" id="249580"/>
    <lineage>
        <taxon>Bacteria</taxon>
        <taxon>Bacillati</taxon>
        <taxon>Actinomycetota</taxon>
        <taxon>Actinomycetes</taxon>
        <taxon>Kitasatosporales</taxon>
        <taxon>Streptomycetaceae</taxon>
        <taxon>Streptomyces</taxon>
    </lineage>
</organism>
<feature type="region of interest" description="Disordered" evidence="1">
    <location>
        <begin position="1"/>
        <end position="109"/>
    </location>
</feature>
<reference evidence="2 3" key="1">
    <citation type="submission" date="2019-12" db="EMBL/GenBank/DDBJ databases">
        <title>Whole genome shotgun sequence of Streptomyces hygroscopicus subsp. glebosus NBRC 13786.</title>
        <authorList>
            <person name="Ichikawa N."/>
            <person name="Kimura A."/>
            <person name="Kitahashi Y."/>
            <person name="Komaki H."/>
            <person name="Tamura T."/>
        </authorList>
    </citation>
    <scope>NUCLEOTIDE SEQUENCE [LARGE SCALE GENOMIC DNA]</scope>
    <source>
        <strain evidence="2 3">NBRC 13786</strain>
    </source>
</reference>
<accession>A0A640SWC5</accession>
<dbReference type="EMBL" id="BLIO01000001">
    <property type="protein sequence ID" value="GFE15172.1"/>
    <property type="molecule type" value="Genomic_DNA"/>
</dbReference>